<dbReference type="RefSeq" id="XP_030987043.1">
    <property type="nucleotide sequence ID" value="XM_031120761.1"/>
</dbReference>
<gene>
    <name evidence="2" type="ORF">PgNI_00683</name>
</gene>
<evidence type="ECO:0000313" key="1">
    <source>
        <dbReference type="Proteomes" id="UP000515153"/>
    </source>
</evidence>
<name>A0A6P8BIB3_PYRGI</name>
<accession>A0A6P8BIB3</accession>
<sequence length="60" mass="6703">MSGKLLHLSKLGYAFVIANLIQYTPFFILPQPNGDVLASPISRSERRSAGVQILQIWQAF</sequence>
<dbReference type="AlphaFoldDB" id="A0A6P8BIB3"/>
<reference evidence="2" key="1">
    <citation type="journal article" date="2019" name="Mol. Biol. Evol.">
        <title>Blast fungal genomes show frequent chromosomal changes, gene gains and losses, and effector gene turnover.</title>
        <authorList>
            <person name="Gomez Luciano L.B."/>
            <person name="Jason Tsai I."/>
            <person name="Chuma I."/>
            <person name="Tosa Y."/>
            <person name="Chen Y.H."/>
            <person name="Li J.Y."/>
            <person name="Li M.Y."/>
            <person name="Jade Lu M.Y."/>
            <person name="Nakayashiki H."/>
            <person name="Li W.H."/>
        </authorList>
    </citation>
    <scope>NUCLEOTIDE SEQUENCE</scope>
    <source>
        <strain evidence="2">NI907</strain>
    </source>
</reference>
<protein>
    <submittedName>
        <fullName evidence="2">Uncharacterized protein</fullName>
    </submittedName>
</protein>
<evidence type="ECO:0000313" key="2">
    <source>
        <dbReference type="RefSeq" id="XP_030987043.1"/>
    </source>
</evidence>
<dbReference type="GeneID" id="41955675"/>
<keyword evidence="1" id="KW-1185">Reference proteome</keyword>
<dbReference type="KEGG" id="pgri:PgNI_00683"/>
<organism evidence="1 2">
    <name type="scientific">Pyricularia grisea</name>
    <name type="common">Crabgrass-specific blast fungus</name>
    <name type="synonym">Magnaporthe grisea</name>
    <dbReference type="NCBI Taxonomy" id="148305"/>
    <lineage>
        <taxon>Eukaryota</taxon>
        <taxon>Fungi</taxon>
        <taxon>Dikarya</taxon>
        <taxon>Ascomycota</taxon>
        <taxon>Pezizomycotina</taxon>
        <taxon>Sordariomycetes</taxon>
        <taxon>Sordariomycetidae</taxon>
        <taxon>Magnaporthales</taxon>
        <taxon>Pyriculariaceae</taxon>
        <taxon>Pyricularia</taxon>
    </lineage>
</organism>
<proteinExistence type="predicted"/>
<reference evidence="2" key="2">
    <citation type="submission" date="2019-10" db="EMBL/GenBank/DDBJ databases">
        <authorList>
            <consortium name="NCBI Genome Project"/>
        </authorList>
    </citation>
    <scope>NUCLEOTIDE SEQUENCE</scope>
    <source>
        <strain evidence="2">NI907</strain>
    </source>
</reference>
<reference evidence="2" key="3">
    <citation type="submission" date="2025-08" db="UniProtKB">
        <authorList>
            <consortium name="RefSeq"/>
        </authorList>
    </citation>
    <scope>IDENTIFICATION</scope>
    <source>
        <strain evidence="2">NI907</strain>
    </source>
</reference>
<dbReference type="Proteomes" id="UP000515153">
    <property type="component" value="Unplaced"/>
</dbReference>